<name>A0ABR8YP87_9CLOT</name>
<comment type="caution">
    <text evidence="1">The sequence shown here is derived from an EMBL/GenBank/DDBJ whole genome shotgun (WGS) entry which is preliminary data.</text>
</comment>
<sequence>MKDLRLPIMSKEEEQKVWDSLKPNDKLVRIERTGWGDDYYIRYYTIVKKTPKGSVRLDNGELLKGFYSSYYVINDELKECLRKIELERNVMRLLFEVDRNKKDFKSNLSYEDAIKLKEILERVINK</sequence>
<dbReference type="RefSeq" id="WP_191738807.1">
    <property type="nucleotide sequence ID" value="NZ_JACSQB010000018.1"/>
</dbReference>
<dbReference type="EMBL" id="JACSQB010000018">
    <property type="protein sequence ID" value="MBD8045833.1"/>
    <property type="molecule type" value="Genomic_DNA"/>
</dbReference>
<keyword evidence="2" id="KW-1185">Reference proteome</keyword>
<proteinExistence type="predicted"/>
<dbReference type="Proteomes" id="UP000627166">
    <property type="component" value="Unassembled WGS sequence"/>
</dbReference>
<gene>
    <name evidence="1" type="ORF">H9637_02055</name>
</gene>
<evidence type="ECO:0000313" key="2">
    <source>
        <dbReference type="Proteomes" id="UP000627166"/>
    </source>
</evidence>
<organism evidence="1 2">
    <name type="scientific">Clostridium faecium</name>
    <dbReference type="NCBI Taxonomy" id="2762223"/>
    <lineage>
        <taxon>Bacteria</taxon>
        <taxon>Bacillati</taxon>
        <taxon>Bacillota</taxon>
        <taxon>Clostridia</taxon>
        <taxon>Eubacteriales</taxon>
        <taxon>Clostridiaceae</taxon>
        <taxon>Clostridium</taxon>
    </lineage>
</organism>
<accession>A0ABR8YP87</accession>
<protein>
    <submittedName>
        <fullName evidence="1">Uncharacterized protein</fullName>
    </submittedName>
</protein>
<evidence type="ECO:0000313" key="1">
    <source>
        <dbReference type="EMBL" id="MBD8045833.1"/>
    </source>
</evidence>
<reference evidence="1 2" key="1">
    <citation type="submission" date="2020-08" db="EMBL/GenBank/DDBJ databases">
        <title>A Genomic Blueprint of the Chicken Gut Microbiome.</title>
        <authorList>
            <person name="Gilroy R."/>
            <person name="Ravi A."/>
            <person name="Getino M."/>
            <person name="Pursley I."/>
            <person name="Horton D.L."/>
            <person name="Alikhan N.-F."/>
            <person name="Baker D."/>
            <person name="Gharbi K."/>
            <person name="Hall N."/>
            <person name="Watson M."/>
            <person name="Adriaenssens E.M."/>
            <person name="Foster-Nyarko E."/>
            <person name="Jarju S."/>
            <person name="Secka A."/>
            <person name="Antonio M."/>
            <person name="Oren A."/>
            <person name="Chaudhuri R."/>
            <person name="La Ragione R.M."/>
            <person name="Hildebrand F."/>
            <person name="Pallen M.J."/>
        </authorList>
    </citation>
    <scope>NUCLEOTIDE SEQUENCE [LARGE SCALE GENOMIC DNA]</scope>
    <source>
        <strain evidence="1 2">N37</strain>
    </source>
</reference>